<evidence type="ECO:0000256" key="5">
    <source>
        <dbReference type="ARBA" id="ARBA00022989"/>
    </source>
</evidence>
<evidence type="ECO:0000256" key="6">
    <source>
        <dbReference type="ARBA" id="ARBA00023136"/>
    </source>
</evidence>
<evidence type="ECO:0000256" key="1">
    <source>
        <dbReference type="ARBA" id="ARBA00004651"/>
    </source>
</evidence>
<evidence type="ECO:0000313" key="11">
    <source>
        <dbReference type="Proteomes" id="UP001519504"/>
    </source>
</evidence>
<evidence type="ECO:0000256" key="2">
    <source>
        <dbReference type="ARBA" id="ARBA00006448"/>
    </source>
</evidence>
<dbReference type="Pfam" id="PF04239">
    <property type="entry name" value="DUF421"/>
    <property type="match status" value="1"/>
</dbReference>
<dbReference type="RefSeq" id="WP_213809276.1">
    <property type="nucleotide sequence ID" value="NZ_JAAMFK010000006.1"/>
</dbReference>
<keyword evidence="6 7" id="KW-0472">Membrane</keyword>
<evidence type="ECO:0000256" key="3">
    <source>
        <dbReference type="ARBA" id="ARBA00022475"/>
    </source>
</evidence>
<dbReference type="InterPro" id="IPR023090">
    <property type="entry name" value="UPF0702_alpha/beta_dom_sf"/>
</dbReference>
<dbReference type="EMBL" id="JAAMFK010000006">
    <property type="protein sequence ID" value="MBS9338991.1"/>
    <property type="molecule type" value="Genomic_DNA"/>
</dbReference>
<dbReference type="PANTHER" id="PTHR34582:SF6">
    <property type="entry name" value="UPF0702 TRANSMEMBRANE PROTEIN YCAP"/>
    <property type="match status" value="1"/>
</dbReference>
<organism evidence="10 11">
    <name type="scientific">Fructobacillus broussonetiae</name>
    <dbReference type="NCBI Taxonomy" id="2713173"/>
    <lineage>
        <taxon>Bacteria</taxon>
        <taxon>Bacillati</taxon>
        <taxon>Bacillota</taxon>
        <taxon>Bacilli</taxon>
        <taxon>Lactobacillales</taxon>
        <taxon>Lactobacillaceae</taxon>
        <taxon>Fructobacillus</taxon>
    </lineage>
</organism>
<dbReference type="Proteomes" id="UP001519504">
    <property type="component" value="Unassembled WGS sequence"/>
</dbReference>
<keyword evidence="3" id="KW-1003">Cell membrane</keyword>
<reference evidence="10 11" key="1">
    <citation type="submission" date="2020-02" db="EMBL/GenBank/DDBJ databases">
        <title>Fructobacillus sp. isolated from paper mulberry of Taiwan.</title>
        <authorList>
            <person name="Lin S.-T."/>
        </authorList>
    </citation>
    <scope>NUCLEOTIDE SEQUENCE [LARGE SCALE GENOMIC DNA]</scope>
    <source>
        <strain evidence="10 11">M2-14</strain>
    </source>
</reference>
<comment type="caution">
    <text evidence="10">The sequence shown here is derived from an EMBL/GenBank/DDBJ whole genome shotgun (WGS) entry which is preliminary data.</text>
</comment>
<evidence type="ECO:0000256" key="4">
    <source>
        <dbReference type="ARBA" id="ARBA00022692"/>
    </source>
</evidence>
<proteinExistence type="inferred from homology"/>
<keyword evidence="4 7" id="KW-0812">Transmembrane</keyword>
<feature type="transmembrane region" description="Helical" evidence="7">
    <location>
        <begin position="7"/>
        <end position="26"/>
    </location>
</feature>
<dbReference type="InterPro" id="IPR007353">
    <property type="entry name" value="DUF421"/>
</dbReference>
<evidence type="ECO:0000259" key="9">
    <source>
        <dbReference type="Pfam" id="PF20730"/>
    </source>
</evidence>
<comment type="similarity">
    <text evidence="2">Belongs to the UPF0702 family.</text>
</comment>
<protein>
    <submittedName>
        <fullName evidence="10">DUF421 domain-containing protein</fullName>
    </submittedName>
</protein>
<feature type="transmembrane region" description="Helical" evidence="7">
    <location>
        <begin position="59"/>
        <end position="79"/>
    </location>
</feature>
<dbReference type="PANTHER" id="PTHR34582">
    <property type="entry name" value="UPF0702 TRANSMEMBRANE PROTEIN YCAP"/>
    <property type="match status" value="1"/>
</dbReference>
<dbReference type="Gene3D" id="3.30.240.20">
    <property type="entry name" value="bsu07140 like domains"/>
    <property type="match status" value="2"/>
</dbReference>
<feature type="domain" description="YetF C-terminal" evidence="8">
    <location>
        <begin position="82"/>
        <end position="199"/>
    </location>
</feature>
<evidence type="ECO:0000313" key="10">
    <source>
        <dbReference type="EMBL" id="MBS9338991.1"/>
    </source>
</evidence>
<evidence type="ECO:0000256" key="7">
    <source>
        <dbReference type="SAM" id="Phobius"/>
    </source>
</evidence>
<sequence length="232" mass="26373">MQVYMPIFLKLGIGLLVIIVQINIFGKGNLAPTNALDQVQNYVLGGIIGGTIYTPTITVFQFMMVMIIWTWLVMVLKFAKEHNRYAKRIIDGMPTVLIERGKVKVNAVIGAGQSAADLMFKLREQEVYDISKVKRAVLEQNGQLTVIEYGDQSPKYPLIYDGQTNEDVLLAIDKDEDWLEEEIKRQGYQYFADIFLGEYINGQVRLTPYEGVEPIVPKEEAERKTDQDDTAE</sequence>
<name>A0ABS5R0M3_9LACO</name>
<comment type="subcellular location">
    <subcellularLocation>
        <location evidence="1">Cell membrane</location>
        <topology evidence="1">Multi-pass membrane protein</topology>
    </subcellularLocation>
</comment>
<dbReference type="Pfam" id="PF20730">
    <property type="entry name" value="YetF_N"/>
    <property type="match status" value="1"/>
</dbReference>
<keyword evidence="5 7" id="KW-1133">Transmembrane helix</keyword>
<dbReference type="InterPro" id="IPR048454">
    <property type="entry name" value="YetF_N"/>
</dbReference>
<accession>A0ABS5R0M3</accession>
<evidence type="ECO:0000259" key="8">
    <source>
        <dbReference type="Pfam" id="PF04239"/>
    </source>
</evidence>
<gene>
    <name evidence="10" type="ORF">G6R29_05075</name>
</gene>
<keyword evidence="11" id="KW-1185">Reference proteome</keyword>
<feature type="domain" description="YetF-like N-terminal transmembrane" evidence="9">
    <location>
        <begin position="4"/>
        <end position="78"/>
    </location>
</feature>